<dbReference type="RefSeq" id="WP_015724547.1">
    <property type="nucleotide sequence ID" value="NC_014972.1"/>
</dbReference>
<evidence type="ECO:0000313" key="11">
    <source>
        <dbReference type="EMBL" id="ADW18007.1"/>
    </source>
</evidence>
<evidence type="ECO:0000256" key="6">
    <source>
        <dbReference type="ARBA" id="ARBA00022729"/>
    </source>
</evidence>
<dbReference type="PANTHER" id="PTHR43742:SF9">
    <property type="entry name" value="TETRATHIONATE REDUCTASE SUBUNIT A"/>
    <property type="match status" value="1"/>
</dbReference>
<dbReference type="SMART" id="SM00926">
    <property type="entry name" value="Molybdop_Fe4S4"/>
    <property type="match status" value="1"/>
</dbReference>
<accession>A0A7U4DPF6</accession>
<dbReference type="Gene3D" id="2.40.40.20">
    <property type="match status" value="1"/>
</dbReference>
<feature type="domain" description="4Fe-4S Mo/W bis-MGD-type" evidence="10">
    <location>
        <begin position="2"/>
        <end position="58"/>
    </location>
</feature>
<organism evidence="11 12">
    <name type="scientific">Desulfobulbus propionicus (strain ATCC 33891 / DSM 2032 / VKM B-1956 / 1pr3)</name>
    <dbReference type="NCBI Taxonomy" id="577650"/>
    <lineage>
        <taxon>Bacteria</taxon>
        <taxon>Pseudomonadati</taxon>
        <taxon>Thermodesulfobacteriota</taxon>
        <taxon>Desulfobulbia</taxon>
        <taxon>Desulfobulbales</taxon>
        <taxon>Desulfobulbaceae</taxon>
        <taxon>Desulfobulbus</taxon>
    </lineage>
</organism>
<dbReference type="Pfam" id="PF04879">
    <property type="entry name" value="Molybdop_Fe4S4"/>
    <property type="match status" value="1"/>
</dbReference>
<dbReference type="InterPro" id="IPR006656">
    <property type="entry name" value="Mopterin_OxRdtase"/>
</dbReference>
<name>A0A7U4DPF6_DESPD</name>
<keyword evidence="5" id="KW-0479">Metal-binding</keyword>
<evidence type="ECO:0000259" key="10">
    <source>
        <dbReference type="PROSITE" id="PS51669"/>
    </source>
</evidence>
<dbReference type="PANTHER" id="PTHR43742">
    <property type="entry name" value="TRIMETHYLAMINE-N-OXIDE REDUCTASE"/>
    <property type="match status" value="1"/>
</dbReference>
<keyword evidence="12" id="KW-1185">Reference proteome</keyword>
<dbReference type="SUPFAM" id="SSF50692">
    <property type="entry name" value="ADC-like"/>
    <property type="match status" value="1"/>
</dbReference>
<dbReference type="GO" id="GO:0046872">
    <property type="term" value="F:metal ion binding"/>
    <property type="evidence" value="ECO:0007669"/>
    <property type="project" value="UniProtKB-KW"/>
</dbReference>
<evidence type="ECO:0000256" key="5">
    <source>
        <dbReference type="ARBA" id="ARBA00022723"/>
    </source>
</evidence>
<evidence type="ECO:0000256" key="8">
    <source>
        <dbReference type="ARBA" id="ARBA00023004"/>
    </source>
</evidence>
<dbReference type="EMBL" id="CP002364">
    <property type="protein sequence ID" value="ADW18007.1"/>
    <property type="molecule type" value="Genomic_DNA"/>
</dbReference>
<evidence type="ECO:0000313" key="12">
    <source>
        <dbReference type="Proteomes" id="UP000006365"/>
    </source>
</evidence>
<dbReference type="PROSITE" id="PS51669">
    <property type="entry name" value="4FE4S_MOW_BIS_MGD"/>
    <property type="match status" value="1"/>
</dbReference>
<dbReference type="Gene3D" id="3.40.50.740">
    <property type="match status" value="1"/>
</dbReference>
<dbReference type="GO" id="GO:0051539">
    <property type="term" value="F:4 iron, 4 sulfur cluster binding"/>
    <property type="evidence" value="ECO:0007669"/>
    <property type="project" value="UniProtKB-KW"/>
</dbReference>
<sequence>MKETKYSICGMCAVRCPVAVHLENDKPVWIEGNSHDGGMGRSLCAKGGAAFAQRLDRQRPTAPLLRRGQRGEGEWREVSWDEAFDYITTRLNAIIAEHGGRSIMFSDRGGPFADLRQAFVKALGSPNYHNHDCTCGRNVHHASKSVYGLGRKDFAYDYENARHIVLFGRNITESLKVKEVKSFLKGIKNGARVTYIDPRASVTAGKASRYWQIKPGTDYALLLGIAHCLVANNYYDLDFVDRYVNGMAEFKAFLEPYTPQWAAGETGIAAEEIETFCRELNEDRPKVIIHPGWMLARYRDSFHASRMIHIINALMGSIEQPGGLFYPKGPKDAGKSGLKSLAALVPAVNEDRADGCGSRYPQWDKGAGMLQTAYEAIDTGVPYPVKAYFIHRHNPFIALPDTKEQRRILDKLDLIVAVDVNFSETAWFADVILPESTFIERASILRTEKGLKPGFGRRQQCVKPLNNTKAGWEIYIELAKRMGKGEYFPFNSIEDIWQYQLQDTGLSVTDFDAKGFVKLSDKPLWLDRDKLKFGTDSGKIELVNAKWEAMGIASLPPYEPPLAPPEGSFRLLFGRNGYQAHGQHQNNPILADLLDVNKLWINTAAAKRLGIKNGDQVLVKNGDEEGRIAAYVTDLIHPEAVFMLHGFGTDVPAKKRSVGKGLADQLYMQGKLKEWDKAGGGLNLAESFVTVTPV</sequence>
<dbReference type="GO" id="GO:0050626">
    <property type="term" value="F:trimethylamine-N-oxide reductase (cytochrome c) activity"/>
    <property type="evidence" value="ECO:0007669"/>
    <property type="project" value="UniProtKB-EC"/>
</dbReference>
<keyword evidence="6" id="KW-0732">Signal</keyword>
<dbReference type="Pfam" id="PF00384">
    <property type="entry name" value="Molybdopterin"/>
    <property type="match status" value="1"/>
</dbReference>
<dbReference type="InterPro" id="IPR009010">
    <property type="entry name" value="Asp_de-COase-like_dom_sf"/>
</dbReference>
<evidence type="ECO:0000256" key="4">
    <source>
        <dbReference type="ARBA" id="ARBA00022505"/>
    </source>
</evidence>
<dbReference type="SUPFAM" id="SSF53706">
    <property type="entry name" value="Formate dehydrogenase/DMSO reductase, domains 1-3"/>
    <property type="match status" value="1"/>
</dbReference>
<dbReference type="InterPro" id="IPR050612">
    <property type="entry name" value="Prok_Mopterin_Oxidored"/>
</dbReference>
<dbReference type="Pfam" id="PF01568">
    <property type="entry name" value="Molydop_binding"/>
    <property type="match status" value="1"/>
</dbReference>
<dbReference type="InterPro" id="IPR006963">
    <property type="entry name" value="Mopterin_OxRdtase_4Fe-4S_dom"/>
</dbReference>
<comment type="similarity">
    <text evidence="2">Belongs to the prokaryotic molybdopterin-containing oxidoreductase family.</text>
</comment>
<reference evidence="11 12" key="1">
    <citation type="journal article" date="2011" name="Stand. Genomic Sci.">
        <title>Complete genome sequence of Desulfobulbus propionicus type strain (1pr3).</title>
        <authorList>
            <person name="Pagani I."/>
            <person name="Lapidus A."/>
            <person name="Nolan M."/>
            <person name="Lucas S."/>
            <person name="Hammon N."/>
            <person name="Deshpande S."/>
            <person name="Cheng J.F."/>
            <person name="Chertkov O."/>
            <person name="Davenport K."/>
            <person name="Tapia R."/>
            <person name="Han C."/>
            <person name="Goodwin L."/>
            <person name="Pitluck S."/>
            <person name="Liolios K."/>
            <person name="Mavromatis K."/>
            <person name="Ivanova N."/>
            <person name="Mikhailova N."/>
            <person name="Pati A."/>
            <person name="Chen A."/>
            <person name="Palaniappan K."/>
            <person name="Land M."/>
            <person name="Hauser L."/>
            <person name="Chang Y.J."/>
            <person name="Jeffries C.D."/>
            <person name="Detter J.C."/>
            <person name="Brambilla E."/>
            <person name="Kannan K.P."/>
            <person name="Djao O.D."/>
            <person name="Rohde M."/>
            <person name="Pukall R."/>
            <person name="Spring S."/>
            <person name="Goker M."/>
            <person name="Sikorski J."/>
            <person name="Woyke T."/>
            <person name="Bristow J."/>
            <person name="Eisen J.A."/>
            <person name="Markowitz V."/>
            <person name="Hugenholtz P."/>
            <person name="Kyrpides N.C."/>
            <person name="Klenk H.P."/>
        </authorList>
    </citation>
    <scope>NUCLEOTIDE SEQUENCE [LARGE SCALE GENOMIC DNA]</scope>
    <source>
        <strain evidence="12">ATCC 33891 / DSM 2032 / 1pr3</strain>
    </source>
</reference>
<dbReference type="GO" id="GO:0043546">
    <property type="term" value="F:molybdopterin cofactor binding"/>
    <property type="evidence" value="ECO:0007669"/>
    <property type="project" value="InterPro"/>
</dbReference>
<proteinExistence type="inferred from homology"/>
<dbReference type="EC" id="1.7.2.3" evidence="11"/>
<evidence type="ECO:0000256" key="7">
    <source>
        <dbReference type="ARBA" id="ARBA00023002"/>
    </source>
</evidence>
<evidence type="ECO:0000256" key="1">
    <source>
        <dbReference type="ARBA" id="ARBA00001942"/>
    </source>
</evidence>
<dbReference type="PROSITE" id="PS00490">
    <property type="entry name" value="MOLYBDOPTERIN_PROK_2"/>
    <property type="match status" value="1"/>
</dbReference>
<dbReference type="InterPro" id="IPR006655">
    <property type="entry name" value="Mopterin_OxRdtase_prok_CS"/>
</dbReference>
<keyword evidence="3" id="KW-0004">4Fe-4S</keyword>
<keyword evidence="8" id="KW-0408">Iron</keyword>
<dbReference type="InterPro" id="IPR006657">
    <property type="entry name" value="MoPterin_dinucl-bd_dom"/>
</dbReference>
<protein>
    <submittedName>
        <fullName evidence="11">Trimethylamine-N-oxide reductase (Cytochrome c)</fullName>
        <ecNumber evidence="11">1.7.2.3</ecNumber>
    </submittedName>
</protein>
<evidence type="ECO:0000256" key="9">
    <source>
        <dbReference type="ARBA" id="ARBA00023014"/>
    </source>
</evidence>
<dbReference type="Proteomes" id="UP000006365">
    <property type="component" value="Chromosome"/>
</dbReference>
<evidence type="ECO:0000256" key="3">
    <source>
        <dbReference type="ARBA" id="ARBA00022485"/>
    </source>
</evidence>
<evidence type="ECO:0000256" key="2">
    <source>
        <dbReference type="ARBA" id="ARBA00010312"/>
    </source>
</evidence>
<dbReference type="Gene3D" id="3.30.2070.10">
    <property type="entry name" value="Formate dehydrogenase/DMSO reductase"/>
    <property type="match status" value="1"/>
</dbReference>
<comment type="cofactor">
    <cofactor evidence="1">
        <name>Mo-bis(molybdopterin guanine dinucleotide)</name>
        <dbReference type="ChEBI" id="CHEBI:60539"/>
    </cofactor>
</comment>
<gene>
    <name evidence="11" type="ordered locus">Despr_1859</name>
</gene>
<dbReference type="Gene3D" id="2.20.25.90">
    <property type="entry name" value="ADC-like domains"/>
    <property type="match status" value="1"/>
</dbReference>
<dbReference type="Gene3D" id="3.40.228.10">
    <property type="entry name" value="Dimethylsulfoxide Reductase, domain 2"/>
    <property type="match status" value="1"/>
</dbReference>
<keyword evidence="7 11" id="KW-0560">Oxidoreductase</keyword>
<keyword evidence="9" id="KW-0411">Iron-sulfur</keyword>
<keyword evidence="4" id="KW-0500">Molybdenum</keyword>
<dbReference type="KEGG" id="dpr:Despr_1859"/>
<dbReference type="AlphaFoldDB" id="A0A7U4DPF6"/>